<comment type="function">
    <text evidence="3">Acts as a cargo receptor for glycogen. Delivers its cargo to an autophagic pathway called glycophagy, resulting in the transport of glycogen to lysosomes.</text>
</comment>
<dbReference type="PROSITE" id="PS51166">
    <property type="entry name" value="CBM20"/>
    <property type="match status" value="1"/>
</dbReference>
<evidence type="ECO:0000256" key="8">
    <source>
        <dbReference type="ARBA" id="ARBA00076001"/>
    </source>
</evidence>
<reference evidence="10" key="3">
    <citation type="submission" date="2025-09" db="UniProtKB">
        <authorList>
            <consortium name="Ensembl"/>
        </authorList>
    </citation>
    <scope>IDENTIFICATION</scope>
</reference>
<dbReference type="FunFam" id="2.60.40.10:FF:000552">
    <property type="entry name" value="Related to glucoamylase"/>
    <property type="match status" value="1"/>
</dbReference>
<dbReference type="Ensembl" id="ENSMMDT00005023708.1">
    <property type="protein sequence ID" value="ENSMMDP00005023204.1"/>
    <property type="gene ID" value="ENSMMDG00005011197.1"/>
</dbReference>
<dbReference type="InterPro" id="IPR013783">
    <property type="entry name" value="Ig-like_fold"/>
</dbReference>
<comment type="subunit">
    <text evidence="5">Interacts with the ATG8 family proteins GABARAP and GABARAPL1. Interacts with several glycogen-associated proteins, such as GYS2 (liver glycogen synthase), GDE (glycogen debranching enzyme), GBE1 (glycogen branching enzyme 1) and EPM2A (Laforin).</text>
</comment>
<evidence type="ECO:0000256" key="1">
    <source>
        <dbReference type="ARBA" id="ARBA00004643"/>
    </source>
</evidence>
<evidence type="ECO:0000313" key="10">
    <source>
        <dbReference type="Ensembl" id="ENSMMDP00005023204.1"/>
    </source>
</evidence>
<evidence type="ECO:0000256" key="7">
    <source>
        <dbReference type="ARBA" id="ARBA00075794"/>
    </source>
</evidence>
<dbReference type="SMART" id="SM01065">
    <property type="entry name" value="CBM_2"/>
    <property type="match status" value="1"/>
</dbReference>
<dbReference type="InterPro" id="IPR013784">
    <property type="entry name" value="Carb-bd-like_fold"/>
</dbReference>
<evidence type="ECO:0000256" key="3">
    <source>
        <dbReference type="ARBA" id="ARBA00053886"/>
    </source>
</evidence>
<evidence type="ECO:0000256" key="4">
    <source>
        <dbReference type="ARBA" id="ARBA00060405"/>
    </source>
</evidence>
<accession>A0A667YH50</accession>
<evidence type="ECO:0000259" key="9">
    <source>
        <dbReference type="PROSITE" id="PS51166"/>
    </source>
</evidence>
<dbReference type="GO" id="GO:0034045">
    <property type="term" value="C:phagophore assembly site membrane"/>
    <property type="evidence" value="ECO:0007669"/>
    <property type="project" value="UniProtKB-SubCell"/>
</dbReference>
<dbReference type="GeneTree" id="ENSGT00390000007731"/>
<organism evidence="10 11">
    <name type="scientific">Myripristis murdjan</name>
    <name type="common">pinecone soldierfish</name>
    <dbReference type="NCBI Taxonomy" id="586833"/>
    <lineage>
        <taxon>Eukaryota</taxon>
        <taxon>Metazoa</taxon>
        <taxon>Chordata</taxon>
        <taxon>Craniata</taxon>
        <taxon>Vertebrata</taxon>
        <taxon>Euteleostomi</taxon>
        <taxon>Actinopterygii</taxon>
        <taxon>Neopterygii</taxon>
        <taxon>Teleostei</taxon>
        <taxon>Neoteleostei</taxon>
        <taxon>Acanthomorphata</taxon>
        <taxon>Holocentriformes</taxon>
        <taxon>Holocentridae</taxon>
        <taxon>Myripristis</taxon>
    </lineage>
</organism>
<dbReference type="InParanoid" id="A0A667YH50"/>
<reference evidence="10" key="1">
    <citation type="submission" date="2019-06" db="EMBL/GenBank/DDBJ databases">
        <authorList>
            <consortium name="Wellcome Sanger Institute Data Sharing"/>
        </authorList>
    </citation>
    <scope>NUCLEOTIDE SEQUENCE [LARGE SCALE GENOMIC DNA]</scope>
</reference>
<evidence type="ECO:0000313" key="11">
    <source>
        <dbReference type="Proteomes" id="UP000472263"/>
    </source>
</evidence>
<dbReference type="InterPro" id="IPR002044">
    <property type="entry name" value="CBM20"/>
</dbReference>
<name>A0A667YH50_9TELE</name>
<dbReference type="PANTHER" id="PTHR15048">
    <property type="entry name" value="STARCH-BINDING DOMAIN-CONTAINING PROTEIN 1"/>
    <property type="match status" value="1"/>
</dbReference>
<sequence>MNIHDPVLPSCDSEIQWEKSNSGTLRALAEDGNAPVCDPCLQSLHQDQENDHVVNKKAFDKADISANPDMVACDGENIIAPVVAEEMSGPPLSSVYQDQENDHVVNNEADEKASIPAGTDAAACDVENITAHVMAEEMPAPPMPSFYQGQQNDHIGNNETLEEAKVAGGPIVAACNVENSTAPVLTEEMPDPPLLSCCQDQENDHVVNHEAFERASISAGTDAVACDAENISVPVMAEEIPSPHLTCYQETAAASVETTTTDITPSTDAKESSALSLIDENIENNKKVVAVQPMPQNVNVTFCVHYLTHSPSQKVAVTGNQQELGSWKEFIPLERAKDGYWASVISLPAESHVEWKFVLLDEGEVCRWEECDNRLLDTGYGDDLHVHKWWGFL</sequence>
<dbReference type="SUPFAM" id="SSF49452">
    <property type="entry name" value="Starch-binding domain-like"/>
    <property type="match status" value="1"/>
</dbReference>
<evidence type="ECO:0000256" key="6">
    <source>
        <dbReference type="ARBA" id="ARBA00073038"/>
    </source>
</evidence>
<dbReference type="GO" id="GO:2001070">
    <property type="term" value="F:starch binding"/>
    <property type="evidence" value="ECO:0007669"/>
    <property type="project" value="InterPro"/>
</dbReference>
<dbReference type="Pfam" id="PF00686">
    <property type="entry name" value="CBM_20"/>
    <property type="match status" value="1"/>
</dbReference>
<evidence type="ECO:0000256" key="5">
    <source>
        <dbReference type="ARBA" id="ARBA00062412"/>
    </source>
</evidence>
<evidence type="ECO:0000256" key="2">
    <source>
        <dbReference type="ARBA" id="ARBA00024012"/>
    </source>
</evidence>
<feature type="domain" description="CBM20" evidence="9">
    <location>
        <begin position="292"/>
        <end position="391"/>
    </location>
</feature>
<dbReference type="GO" id="GO:0005789">
    <property type="term" value="C:endoplasmic reticulum membrane"/>
    <property type="evidence" value="ECO:0007669"/>
    <property type="project" value="UniProtKB-SubCell"/>
</dbReference>
<dbReference type="Gene3D" id="2.60.40.10">
    <property type="entry name" value="Immunoglobulins"/>
    <property type="match status" value="1"/>
</dbReference>
<protein>
    <recommendedName>
        <fullName evidence="6">Starch-binding domain-containing protein 1</fullName>
    </recommendedName>
    <alternativeName>
        <fullName evidence="7">Genethonin-1</fullName>
    </alternativeName>
    <alternativeName>
        <fullName evidence="8">Glycophagy cargo receptor stbd1</fullName>
    </alternativeName>
</protein>
<dbReference type="PANTHER" id="PTHR15048:SF0">
    <property type="entry name" value="STARCH-BINDING DOMAIN-CONTAINING PROTEIN 1"/>
    <property type="match status" value="1"/>
</dbReference>
<reference evidence="10" key="2">
    <citation type="submission" date="2025-08" db="UniProtKB">
        <authorList>
            <consortium name="Ensembl"/>
        </authorList>
    </citation>
    <scope>IDENTIFICATION</scope>
</reference>
<dbReference type="Proteomes" id="UP000472263">
    <property type="component" value="Chromosome 12"/>
</dbReference>
<dbReference type="GO" id="GO:0061723">
    <property type="term" value="P:glycophagy"/>
    <property type="evidence" value="ECO:0007669"/>
    <property type="project" value="UniProtKB-ARBA"/>
</dbReference>
<proteinExistence type="predicted"/>
<comment type="subcellular location">
    <subcellularLocation>
        <location evidence="2">Cell membrane</location>
        <location evidence="2">Sarcolemma</location>
        <location evidence="2">T-tubule</location>
    </subcellularLocation>
    <subcellularLocation>
        <location evidence="1">Endoplasmic reticulum membrane</location>
        <topology evidence="1">Single-pass type III membrane protein</topology>
    </subcellularLocation>
    <subcellularLocation>
        <location evidence="4">Preautophagosomal structure membrane</location>
        <topology evidence="4">Single-pass type III membrane protein</topology>
    </subcellularLocation>
</comment>
<keyword evidence="11" id="KW-1185">Reference proteome</keyword>
<dbReference type="GO" id="GO:0030315">
    <property type="term" value="C:T-tubule"/>
    <property type="evidence" value="ECO:0007669"/>
    <property type="project" value="UniProtKB-SubCell"/>
</dbReference>
<dbReference type="AlphaFoldDB" id="A0A667YH50"/>